<sequence>MWWTLPKKTGRTGAPVVAPAPDSVAGVVVRAAQEELDPSRITKYVTPLVVPAVMPTDPGYPDSEIDYYTIGARQFQQQVLPRGLPRTTVWCYGAEGQSNTFSYPGRTIEARVDRPIQVTWVNGLVDRRGNFLPHLLPVDQTLHWANPPGGEQGRDSRPQFTTKPGPYTGPVPLVTHLHGARAGEESDGHAEAWYLPDAHDIPDGYARVGSYYEEFAEQYADEFGVRWTPGTASFFYDNDQPASTLWYHDHALGMTRVNIYAGLAGFYLLRGGAHDLADALPGSAPGEGGQGRSYEIPLLIQDRTFNVDGSLRYPTGPSPHTEGEHSTVEPATSGTGTREVISTSLWIPHYFGRVMVVNGNTWPNLDVEPRRYRFRLLNGCNSRTLILKLADNPLATRPANPALPLWQIGGDGGFLPTPVKLRQLLLGPAERADVVVDFTGLAPGTNLYLINEGPDTVFRGGLPGKDFPPADPNVSGQVLRFHVVDLVSEDTSVPPDKLGHLPTPPRPGEATVVRRLSLSETRLPDGSKVPVLGGVGQAGEPVPMHWHHPVSENPRVGDTEIWELHNYTDHAHPIHLHQVSFEVLGRKPFFDEGDHTRPPEVWETGPKDTVIAYTQEITRIKATFDRPGLFTWHCHLLEHEDNEMMRPYQVVGQDEEPEYPEDPDHPEDPDYPADPDYPEDPDETEPPEDGGPADDGDYGDVSGDIEDIGDIDIDDGDHADDIGDISDIGDTTDVGEWVDDVADVPGVADADGADDTGDTVGEQGAQGARAVRR</sequence>
<evidence type="ECO:0000313" key="5">
    <source>
        <dbReference type="Proteomes" id="UP001206128"/>
    </source>
</evidence>
<dbReference type="GO" id="GO:0016491">
    <property type="term" value="F:oxidoreductase activity"/>
    <property type="evidence" value="ECO:0007669"/>
    <property type="project" value="InterPro"/>
</dbReference>
<feature type="region of interest" description="Disordered" evidence="2">
    <location>
        <begin position="147"/>
        <end position="168"/>
    </location>
</feature>
<evidence type="ECO:0000256" key="1">
    <source>
        <dbReference type="ARBA" id="ARBA00010609"/>
    </source>
</evidence>
<dbReference type="Pfam" id="PF07731">
    <property type="entry name" value="Cu-oxidase_2"/>
    <property type="match status" value="1"/>
</dbReference>
<comment type="caution">
    <text evidence="4">The sequence shown here is derived from an EMBL/GenBank/DDBJ whole genome shotgun (WGS) entry which is preliminary data.</text>
</comment>
<feature type="region of interest" description="Disordered" evidence="2">
    <location>
        <begin position="313"/>
        <end position="335"/>
    </location>
</feature>
<evidence type="ECO:0000313" key="4">
    <source>
        <dbReference type="EMBL" id="MCP2163814.1"/>
    </source>
</evidence>
<dbReference type="Gene3D" id="2.60.40.420">
    <property type="entry name" value="Cupredoxins - blue copper proteins"/>
    <property type="match status" value="3"/>
</dbReference>
<dbReference type="GO" id="GO:0005507">
    <property type="term" value="F:copper ion binding"/>
    <property type="evidence" value="ECO:0007669"/>
    <property type="project" value="InterPro"/>
</dbReference>
<dbReference type="RefSeq" id="WP_253766770.1">
    <property type="nucleotide sequence ID" value="NZ_JAMTCK010000001.1"/>
</dbReference>
<feature type="region of interest" description="Disordered" evidence="2">
    <location>
        <begin position="653"/>
        <end position="733"/>
    </location>
</feature>
<reference evidence="4" key="1">
    <citation type="submission" date="2022-06" db="EMBL/GenBank/DDBJ databases">
        <title>Genomic Encyclopedia of Archaeal and Bacterial Type Strains, Phase II (KMG-II): from individual species to whole genera.</title>
        <authorList>
            <person name="Goeker M."/>
        </authorList>
    </citation>
    <scope>NUCLEOTIDE SEQUENCE</scope>
    <source>
        <strain evidence="4">DSM 43935</strain>
    </source>
</reference>
<dbReference type="PANTHER" id="PTHR48267">
    <property type="entry name" value="CUPREDOXIN SUPERFAMILY PROTEIN"/>
    <property type="match status" value="1"/>
</dbReference>
<dbReference type="CDD" id="cd13868">
    <property type="entry name" value="CuRO_2_CotA_like"/>
    <property type="match status" value="1"/>
</dbReference>
<feature type="domain" description="Plastocyanin-like" evidence="3">
    <location>
        <begin position="554"/>
        <end position="651"/>
    </location>
</feature>
<comment type="similarity">
    <text evidence="1">Belongs to the multicopper oxidase family.</text>
</comment>
<dbReference type="SUPFAM" id="SSF49503">
    <property type="entry name" value="Cupredoxins"/>
    <property type="match status" value="3"/>
</dbReference>
<dbReference type="InterPro" id="IPR011706">
    <property type="entry name" value="Cu-oxidase_C"/>
</dbReference>
<gene>
    <name evidence="4" type="ORF">LX83_000654</name>
</gene>
<dbReference type="Proteomes" id="UP001206128">
    <property type="component" value="Unassembled WGS sequence"/>
</dbReference>
<dbReference type="CDD" id="cd13844">
    <property type="entry name" value="CuRO_1_BOD_CotA_like"/>
    <property type="match status" value="1"/>
</dbReference>
<protein>
    <submittedName>
        <fullName evidence="4">Bilirubin oxidase</fullName>
    </submittedName>
</protein>
<proteinExistence type="inferred from homology"/>
<feature type="compositionally biased region" description="Acidic residues" evidence="2">
    <location>
        <begin position="669"/>
        <end position="724"/>
    </location>
</feature>
<name>A0AAE3GB47_9PSEU</name>
<evidence type="ECO:0000256" key="2">
    <source>
        <dbReference type="SAM" id="MobiDB-lite"/>
    </source>
</evidence>
<dbReference type="EMBL" id="JAMTCK010000001">
    <property type="protein sequence ID" value="MCP2163814.1"/>
    <property type="molecule type" value="Genomic_DNA"/>
</dbReference>
<dbReference type="AlphaFoldDB" id="A0AAE3GB47"/>
<organism evidence="4 5">
    <name type="scientific">Goodfellowiella coeruleoviolacea</name>
    <dbReference type="NCBI Taxonomy" id="334858"/>
    <lineage>
        <taxon>Bacteria</taxon>
        <taxon>Bacillati</taxon>
        <taxon>Actinomycetota</taxon>
        <taxon>Actinomycetes</taxon>
        <taxon>Pseudonocardiales</taxon>
        <taxon>Pseudonocardiaceae</taxon>
        <taxon>Goodfellowiella</taxon>
    </lineage>
</organism>
<feature type="region of interest" description="Disordered" evidence="2">
    <location>
        <begin position="745"/>
        <end position="773"/>
    </location>
</feature>
<accession>A0AAE3GB47</accession>
<dbReference type="PANTHER" id="PTHR48267:SF1">
    <property type="entry name" value="BILIRUBIN OXIDASE"/>
    <property type="match status" value="1"/>
</dbReference>
<dbReference type="InterPro" id="IPR045087">
    <property type="entry name" value="Cu-oxidase_fam"/>
</dbReference>
<evidence type="ECO:0000259" key="3">
    <source>
        <dbReference type="Pfam" id="PF07731"/>
    </source>
</evidence>
<keyword evidence="5" id="KW-1185">Reference proteome</keyword>
<dbReference type="InterPro" id="IPR008972">
    <property type="entry name" value="Cupredoxin"/>
</dbReference>